<feature type="domain" description="EAL" evidence="2">
    <location>
        <begin position="431"/>
        <end position="682"/>
    </location>
</feature>
<dbReference type="Proteomes" id="UP000637578">
    <property type="component" value="Unassembled WGS sequence"/>
</dbReference>
<reference evidence="4" key="1">
    <citation type="journal article" date="2014" name="Int. J. Syst. Evol. Microbiol.">
        <title>Complete genome sequence of Corynebacterium casei LMG S-19264T (=DSM 44701T), isolated from a smear-ripened cheese.</title>
        <authorList>
            <consortium name="US DOE Joint Genome Institute (JGI-PGF)"/>
            <person name="Walter F."/>
            <person name="Albersmeier A."/>
            <person name="Kalinowski J."/>
            <person name="Ruckert C."/>
        </authorList>
    </citation>
    <scope>NUCLEOTIDE SEQUENCE</scope>
    <source>
        <strain evidence="4">CGMCC 4.5737</strain>
    </source>
</reference>
<dbReference type="Gene3D" id="3.30.70.270">
    <property type="match status" value="1"/>
</dbReference>
<comment type="caution">
    <text evidence="4">The sequence shown here is derived from an EMBL/GenBank/DDBJ whole genome shotgun (WGS) entry which is preliminary data.</text>
</comment>
<dbReference type="Pfam" id="PF00563">
    <property type="entry name" value="EAL"/>
    <property type="match status" value="1"/>
</dbReference>
<dbReference type="PROSITE" id="PS50112">
    <property type="entry name" value="PAS"/>
    <property type="match status" value="2"/>
</dbReference>
<proteinExistence type="predicted"/>
<keyword evidence="5" id="KW-1185">Reference proteome</keyword>
<dbReference type="InterPro" id="IPR000014">
    <property type="entry name" value="PAS"/>
</dbReference>
<gene>
    <name evidence="4" type="ORF">GCM10012275_56870</name>
</gene>
<dbReference type="CDD" id="cd01948">
    <property type="entry name" value="EAL"/>
    <property type="match status" value="1"/>
</dbReference>
<dbReference type="AlphaFoldDB" id="A0A8J3CDS4"/>
<dbReference type="InterPro" id="IPR035919">
    <property type="entry name" value="EAL_sf"/>
</dbReference>
<feature type="domain" description="PAS" evidence="1">
    <location>
        <begin position="43"/>
        <end position="73"/>
    </location>
</feature>
<dbReference type="SMART" id="SM00267">
    <property type="entry name" value="GGDEF"/>
    <property type="match status" value="1"/>
</dbReference>
<dbReference type="EMBL" id="BMMK01000042">
    <property type="protein sequence ID" value="GGM78866.1"/>
    <property type="molecule type" value="Genomic_DNA"/>
</dbReference>
<evidence type="ECO:0000259" key="2">
    <source>
        <dbReference type="PROSITE" id="PS50883"/>
    </source>
</evidence>
<dbReference type="CDD" id="cd00130">
    <property type="entry name" value="PAS"/>
    <property type="match status" value="1"/>
</dbReference>
<dbReference type="Pfam" id="PF08448">
    <property type="entry name" value="PAS_4"/>
    <property type="match status" value="1"/>
</dbReference>
<feature type="domain" description="PAS" evidence="1">
    <location>
        <begin position="162"/>
        <end position="206"/>
    </location>
</feature>
<dbReference type="SMART" id="SM00052">
    <property type="entry name" value="EAL"/>
    <property type="match status" value="1"/>
</dbReference>
<evidence type="ECO:0000313" key="4">
    <source>
        <dbReference type="EMBL" id="GGM78866.1"/>
    </source>
</evidence>
<dbReference type="InterPro" id="IPR001633">
    <property type="entry name" value="EAL_dom"/>
</dbReference>
<dbReference type="SUPFAM" id="SSF141868">
    <property type="entry name" value="EAL domain-like"/>
    <property type="match status" value="1"/>
</dbReference>
<dbReference type="RefSeq" id="WP_229686817.1">
    <property type="nucleotide sequence ID" value="NZ_BMMK01000042.1"/>
</dbReference>
<dbReference type="NCBIfam" id="TIGR00254">
    <property type="entry name" value="GGDEF"/>
    <property type="match status" value="1"/>
</dbReference>
<dbReference type="PANTHER" id="PTHR44757">
    <property type="entry name" value="DIGUANYLATE CYCLASE DGCP"/>
    <property type="match status" value="1"/>
</dbReference>
<dbReference type="PANTHER" id="PTHR44757:SF2">
    <property type="entry name" value="BIOFILM ARCHITECTURE MAINTENANCE PROTEIN MBAA"/>
    <property type="match status" value="1"/>
</dbReference>
<dbReference type="InterPro" id="IPR013655">
    <property type="entry name" value="PAS_fold_3"/>
</dbReference>
<sequence>MTDAPDLREACAQGRVTDLGRRGDPVDGWHRLVVHQTDVGYGVTDPAGQLRWVNPALAALLGLAPGQAVGRSLPALLPGVPDGPRDVAALLAPSGGDAGHRWLEVSCTALASDTLLYRAVDITAWRDRELEASQQAQSLHRAQVLGRMGNWEWFVAEDRVVWSDALLEMVGFPPGTELDYATYASLIHPEDLPIVEDALQRALGSGERFTYTHRMLMADRRTERIYECYGEVITDPAGVPVRMLGTAHDITQAYRLHAELLRMAEEDPLTGLPNRRALTRELERQLAAGGSGALLLLDLDNFKDVNDLRGHAVGDRVMRILAATLRERVGQGQTIARLGGDEFAVVLPGARSEEAAAFAKRLGTAVAALPVVAGGATTRMTVSTGVAPFGPGDGWEGVLANADLALYASKSAGRNRVTVYETEHYADTAKRVSVLDRVRAALENGGFALHAMPMVDLHTGRTVGHELLLRLEDGQGPAPGPAEFLPAAERTDLVLDIDRWVLGQAIDALVAYPDPALRFNVNVSGRTLEDADFGCFVLERLQRAGVAPGRLGLEITETAAVTNLDAARALALELRAAGCRITLDDFGSGFGSFVHLKHLPITGLKIDGEFVRGIDEGCRDAVLVTGIVEIARGLGLSAVAEWVERPSQVEALKRLGVSVAQGFHLGRARPLDAVLIPPNGALSAPGGSAQDR</sequence>
<organism evidence="4 5">
    <name type="scientific">Longimycelium tulufanense</name>
    <dbReference type="NCBI Taxonomy" id="907463"/>
    <lineage>
        <taxon>Bacteria</taxon>
        <taxon>Bacillati</taxon>
        <taxon>Actinomycetota</taxon>
        <taxon>Actinomycetes</taxon>
        <taxon>Pseudonocardiales</taxon>
        <taxon>Pseudonocardiaceae</taxon>
        <taxon>Longimycelium</taxon>
    </lineage>
</organism>
<dbReference type="SUPFAM" id="SSF55785">
    <property type="entry name" value="PYP-like sensor domain (PAS domain)"/>
    <property type="match status" value="2"/>
</dbReference>
<evidence type="ECO:0000259" key="3">
    <source>
        <dbReference type="PROSITE" id="PS50887"/>
    </source>
</evidence>
<dbReference type="PROSITE" id="PS50887">
    <property type="entry name" value="GGDEF"/>
    <property type="match status" value="1"/>
</dbReference>
<dbReference type="Gene3D" id="3.30.450.20">
    <property type="entry name" value="PAS domain"/>
    <property type="match status" value="2"/>
</dbReference>
<dbReference type="SMART" id="SM00091">
    <property type="entry name" value="PAS"/>
    <property type="match status" value="2"/>
</dbReference>
<protein>
    <submittedName>
        <fullName evidence="4">Uncharacterized protein</fullName>
    </submittedName>
</protein>
<reference evidence="4" key="2">
    <citation type="submission" date="2020-09" db="EMBL/GenBank/DDBJ databases">
        <authorList>
            <person name="Sun Q."/>
            <person name="Zhou Y."/>
        </authorList>
    </citation>
    <scope>NUCLEOTIDE SEQUENCE</scope>
    <source>
        <strain evidence="4">CGMCC 4.5737</strain>
    </source>
</reference>
<dbReference type="InterPro" id="IPR000160">
    <property type="entry name" value="GGDEF_dom"/>
</dbReference>
<name>A0A8J3CDS4_9PSEU</name>
<evidence type="ECO:0000313" key="5">
    <source>
        <dbReference type="Proteomes" id="UP000637578"/>
    </source>
</evidence>
<dbReference type="InterPro" id="IPR052155">
    <property type="entry name" value="Biofilm_reg_signaling"/>
</dbReference>
<dbReference type="Gene3D" id="3.20.20.450">
    <property type="entry name" value="EAL domain"/>
    <property type="match status" value="1"/>
</dbReference>
<dbReference type="Pfam" id="PF00990">
    <property type="entry name" value="GGDEF"/>
    <property type="match status" value="1"/>
</dbReference>
<dbReference type="CDD" id="cd01949">
    <property type="entry name" value="GGDEF"/>
    <property type="match status" value="1"/>
</dbReference>
<evidence type="ECO:0000259" key="1">
    <source>
        <dbReference type="PROSITE" id="PS50112"/>
    </source>
</evidence>
<dbReference type="InterPro" id="IPR013656">
    <property type="entry name" value="PAS_4"/>
</dbReference>
<dbReference type="InterPro" id="IPR043128">
    <property type="entry name" value="Rev_trsase/Diguanyl_cyclase"/>
</dbReference>
<accession>A0A8J3CDS4</accession>
<dbReference type="SUPFAM" id="SSF55073">
    <property type="entry name" value="Nucleotide cyclase"/>
    <property type="match status" value="1"/>
</dbReference>
<feature type="domain" description="GGDEF" evidence="3">
    <location>
        <begin position="290"/>
        <end position="422"/>
    </location>
</feature>
<dbReference type="PROSITE" id="PS50883">
    <property type="entry name" value="EAL"/>
    <property type="match status" value="1"/>
</dbReference>
<dbReference type="Pfam" id="PF08447">
    <property type="entry name" value="PAS_3"/>
    <property type="match status" value="1"/>
</dbReference>
<dbReference type="InterPro" id="IPR035965">
    <property type="entry name" value="PAS-like_dom_sf"/>
</dbReference>
<dbReference type="InterPro" id="IPR029787">
    <property type="entry name" value="Nucleotide_cyclase"/>
</dbReference>